<dbReference type="InterPro" id="IPR013324">
    <property type="entry name" value="RNA_pol_sigma_r3/r4-like"/>
</dbReference>
<dbReference type="InterPro" id="IPR014284">
    <property type="entry name" value="RNA_pol_sigma-70_dom"/>
</dbReference>
<dbReference type="Pfam" id="PF08281">
    <property type="entry name" value="Sigma70_r4_2"/>
    <property type="match status" value="1"/>
</dbReference>
<evidence type="ECO:0000256" key="4">
    <source>
        <dbReference type="ARBA" id="ARBA00023125"/>
    </source>
</evidence>
<dbReference type="Proteomes" id="UP000319897">
    <property type="component" value="Unassembled WGS sequence"/>
</dbReference>
<evidence type="ECO:0000256" key="1">
    <source>
        <dbReference type="ARBA" id="ARBA00010641"/>
    </source>
</evidence>
<dbReference type="InterPro" id="IPR007627">
    <property type="entry name" value="RNA_pol_sigma70_r2"/>
</dbReference>
<dbReference type="PROSITE" id="PS01063">
    <property type="entry name" value="SIGMA70_ECF"/>
    <property type="match status" value="1"/>
</dbReference>
<sequence length="185" mass="19999">MTPPQRGPAGPPPRPPAEADSFRADLVAIVPSLRAFARGLCGNRDLADDLAQEALAKAWAARASFQPGSNFRAWIFRILRNHFYTVASVSKRFTSYDPEVAERLLTTPPNQGGGILLADLQRGLQTLAPEQREALLLLESGMQWADIADVTGVPLGTVKSRITRGRAALRAYMDGPEEPPSGGRP</sequence>
<proteinExistence type="inferred from homology"/>
<organism evidence="9 10">
    <name type="scientific">Sandaracinobacter neustonicus</name>
    <dbReference type="NCBI Taxonomy" id="1715348"/>
    <lineage>
        <taxon>Bacteria</taxon>
        <taxon>Pseudomonadati</taxon>
        <taxon>Pseudomonadota</taxon>
        <taxon>Alphaproteobacteria</taxon>
        <taxon>Sphingomonadales</taxon>
        <taxon>Sphingosinicellaceae</taxon>
        <taxon>Sandaracinobacter</taxon>
    </lineage>
</organism>
<dbReference type="InterPro" id="IPR013249">
    <property type="entry name" value="RNA_pol_sigma70_r4_t2"/>
</dbReference>
<dbReference type="OrthoDB" id="9803470at2"/>
<keyword evidence="5 6" id="KW-0804">Transcription</keyword>
<dbReference type="Gene3D" id="1.10.1740.10">
    <property type="match status" value="1"/>
</dbReference>
<dbReference type="SUPFAM" id="SSF88946">
    <property type="entry name" value="Sigma2 domain of RNA polymerase sigma factors"/>
    <property type="match status" value="1"/>
</dbReference>
<evidence type="ECO:0000313" key="9">
    <source>
        <dbReference type="EMBL" id="TPE64050.1"/>
    </source>
</evidence>
<evidence type="ECO:0000256" key="5">
    <source>
        <dbReference type="ARBA" id="ARBA00023163"/>
    </source>
</evidence>
<dbReference type="SUPFAM" id="SSF88659">
    <property type="entry name" value="Sigma3 and sigma4 domains of RNA polymerase sigma factors"/>
    <property type="match status" value="1"/>
</dbReference>
<name>A0A501XU04_9SPHN</name>
<dbReference type="PANTHER" id="PTHR43133:SF25">
    <property type="entry name" value="RNA POLYMERASE SIGMA FACTOR RFAY-RELATED"/>
    <property type="match status" value="1"/>
</dbReference>
<feature type="domain" description="RNA polymerase sigma-70 region 2" evidence="7">
    <location>
        <begin position="31"/>
        <end position="84"/>
    </location>
</feature>
<dbReference type="PANTHER" id="PTHR43133">
    <property type="entry name" value="RNA POLYMERASE ECF-TYPE SIGMA FACTO"/>
    <property type="match status" value="1"/>
</dbReference>
<dbReference type="GO" id="GO:0006352">
    <property type="term" value="P:DNA-templated transcription initiation"/>
    <property type="evidence" value="ECO:0007669"/>
    <property type="project" value="InterPro"/>
</dbReference>
<keyword evidence="10" id="KW-1185">Reference proteome</keyword>
<evidence type="ECO:0000256" key="2">
    <source>
        <dbReference type="ARBA" id="ARBA00023015"/>
    </source>
</evidence>
<dbReference type="GO" id="GO:0016987">
    <property type="term" value="F:sigma factor activity"/>
    <property type="evidence" value="ECO:0007669"/>
    <property type="project" value="UniProtKB-KW"/>
</dbReference>
<gene>
    <name evidence="9" type="ORF">FJQ54_03760</name>
</gene>
<dbReference type="InterPro" id="IPR039425">
    <property type="entry name" value="RNA_pol_sigma-70-like"/>
</dbReference>
<evidence type="ECO:0000259" key="7">
    <source>
        <dbReference type="Pfam" id="PF04542"/>
    </source>
</evidence>
<comment type="similarity">
    <text evidence="1 6">Belongs to the sigma-70 factor family. ECF subfamily.</text>
</comment>
<accession>A0A501XU04</accession>
<keyword evidence="3 6" id="KW-0731">Sigma factor</keyword>
<evidence type="ECO:0000256" key="6">
    <source>
        <dbReference type="RuleBase" id="RU000716"/>
    </source>
</evidence>
<reference evidence="9 10" key="1">
    <citation type="submission" date="2019-06" db="EMBL/GenBank/DDBJ databases">
        <authorList>
            <person name="Lee I."/>
            <person name="Jang G.I."/>
            <person name="Hwang C.Y."/>
        </authorList>
    </citation>
    <scope>NUCLEOTIDE SEQUENCE [LARGE SCALE GENOMIC DNA]</scope>
    <source>
        <strain evidence="9 10">PAMC 28131</strain>
    </source>
</reference>
<feature type="domain" description="RNA polymerase sigma factor 70 region 4 type 2" evidence="8">
    <location>
        <begin position="119"/>
        <end position="169"/>
    </location>
</feature>
<dbReference type="CDD" id="cd06171">
    <property type="entry name" value="Sigma70_r4"/>
    <property type="match status" value="1"/>
</dbReference>
<dbReference type="AlphaFoldDB" id="A0A501XU04"/>
<comment type="caution">
    <text evidence="9">The sequence shown here is derived from an EMBL/GenBank/DDBJ whole genome shotgun (WGS) entry which is preliminary data.</text>
</comment>
<dbReference type="InterPro" id="IPR000838">
    <property type="entry name" value="RNA_pol_sigma70_ECF_CS"/>
</dbReference>
<protein>
    <recommendedName>
        <fullName evidence="6">RNA polymerase sigma factor</fullName>
    </recommendedName>
</protein>
<keyword evidence="4 6" id="KW-0238">DNA-binding</keyword>
<dbReference type="InterPro" id="IPR013325">
    <property type="entry name" value="RNA_pol_sigma_r2"/>
</dbReference>
<dbReference type="NCBIfam" id="TIGR02937">
    <property type="entry name" value="sigma70-ECF"/>
    <property type="match status" value="1"/>
</dbReference>
<evidence type="ECO:0000256" key="3">
    <source>
        <dbReference type="ARBA" id="ARBA00023082"/>
    </source>
</evidence>
<dbReference type="EMBL" id="VFSU01000011">
    <property type="protein sequence ID" value="TPE64050.1"/>
    <property type="molecule type" value="Genomic_DNA"/>
</dbReference>
<evidence type="ECO:0000313" key="10">
    <source>
        <dbReference type="Proteomes" id="UP000319897"/>
    </source>
</evidence>
<evidence type="ECO:0000259" key="8">
    <source>
        <dbReference type="Pfam" id="PF08281"/>
    </source>
</evidence>
<keyword evidence="2 6" id="KW-0805">Transcription regulation</keyword>
<dbReference type="InterPro" id="IPR036388">
    <property type="entry name" value="WH-like_DNA-bd_sf"/>
</dbReference>
<dbReference type="Pfam" id="PF04542">
    <property type="entry name" value="Sigma70_r2"/>
    <property type="match status" value="1"/>
</dbReference>
<dbReference type="GO" id="GO:0003677">
    <property type="term" value="F:DNA binding"/>
    <property type="evidence" value="ECO:0007669"/>
    <property type="project" value="UniProtKB-KW"/>
</dbReference>
<dbReference type="Gene3D" id="1.10.10.10">
    <property type="entry name" value="Winged helix-like DNA-binding domain superfamily/Winged helix DNA-binding domain"/>
    <property type="match status" value="1"/>
</dbReference>